<dbReference type="SUPFAM" id="SSF63411">
    <property type="entry name" value="LuxS/MPP-like metallohydrolase"/>
    <property type="match status" value="2"/>
</dbReference>
<dbReference type="PANTHER" id="PTHR11851">
    <property type="entry name" value="METALLOPROTEASE"/>
    <property type="match status" value="1"/>
</dbReference>
<evidence type="ECO:0000313" key="4">
    <source>
        <dbReference type="Proteomes" id="UP000262142"/>
    </source>
</evidence>
<feature type="domain" description="Peptidase M16 C-terminal" evidence="2">
    <location>
        <begin position="217"/>
        <end position="392"/>
    </location>
</feature>
<dbReference type="PANTHER" id="PTHR11851:SF224">
    <property type="entry name" value="PROCESSING PROTEASE"/>
    <property type="match status" value="1"/>
</dbReference>
<dbReference type="RefSeq" id="WP_119059200.1">
    <property type="nucleotide sequence ID" value="NZ_UNSC01000003.1"/>
</dbReference>
<keyword evidence="4" id="KW-1185">Reference proteome</keyword>
<dbReference type="InterPro" id="IPR007863">
    <property type="entry name" value="Peptidase_M16_C"/>
</dbReference>
<sequence>MKKIYITILSIFLFYACATRSQKSQENSSQATKSQALLDRSVRPMPGPAPKININKPKEFQLDNGLKVLVVENHKLPRVALNLSLDNPMKAYAGKKGVSDLLSATLGNGTQEISKEDFNEEIESMGAAVTIGANGASARSLKRFFPRILELTAQGALTPRFDKEEFKKEKSKLIQSIKSNEKNVGSVASDLTHALVFGVKHPYGEFATEETIQEVEFEDIVKEYQATFSPENAYLVIVGDVEFSQVKPMVEKAFAAWENFPVEKVKYTDPVDLQTPEINFIHMSNAVQTELMVANIINLKVSDPDYFAGIMANQILGGGGEGRLFLNLREAHGWTYGSYSRLSADKNVSAFIAEASVRNSVTDSAIVELRKELKKIRQEPVTAEELEIAKAKYIGNFVMSVQKPETIASLALNIKTQNLSDDFYENYIKNLQNVTIEDVQRVAQKYFKYDNSRIIVVGNALEILPALEKMNIPIRFFDRHGNETRNPLEKSANLGEMTAEKVIQAYLEKIGGKEKVKNLKSMRTEFLINGLAPQPIQGEIINLAPNKQKTVMKMNGNVMMSTIFDGEKEVVSGMMGNSEKSGEEVADQKSRAGIIPQAFYTKDQITLQDLEKINENLAYKLIVNIGGKQKTEYYDQKSKLLVRTVEKAETPQGPIQIEMDLKNYKKIDGVLMPYQMIQKVGAQEMVLEVQKIVFNKGVTNADFK</sequence>
<name>A0A383TYR8_9FLAO</name>
<dbReference type="Proteomes" id="UP000262142">
    <property type="component" value="Unassembled WGS sequence"/>
</dbReference>
<feature type="compositionally biased region" description="Polar residues" evidence="1">
    <location>
        <begin position="24"/>
        <end position="35"/>
    </location>
</feature>
<accession>A0A383TYR8</accession>
<dbReference type="InterPro" id="IPR011249">
    <property type="entry name" value="Metalloenz_LuxS/M16"/>
</dbReference>
<dbReference type="EMBL" id="UNSC01000003">
    <property type="protein sequence ID" value="SZD72368.1"/>
    <property type="molecule type" value="Genomic_DNA"/>
</dbReference>
<proteinExistence type="predicted"/>
<dbReference type="GO" id="GO:0046872">
    <property type="term" value="F:metal ion binding"/>
    <property type="evidence" value="ECO:0007669"/>
    <property type="project" value="InterPro"/>
</dbReference>
<dbReference type="Pfam" id="PF05193">
    <property type="entry name" value="Peptidase_M16_C"/>
    <property type="match status" value="1"/>
</dbReference>
<evidence type="ECO:0000313" key="3">
    <source>
        <dbReference type="EMBL" id="SZD72368.1"/>
    </source>
</evidence>
<dbReference type="AlphaFoldDB" id="A0A383TYR8"/>
<dbReference type="InterPro" id="IPR050361">
    <property type="entry name" value="MPP/UQCRC_Complex"/>
</dbReference>
<feature type="region of interest" description="Disordered" evidence="1">
    <location>
        <begin position="24"/>
        <end position="54"/>
    </location>
</feature>
<evidence type="ECO:0000256" key="1">
    <source>
        <dbReference type="SAM" id="MobiDB-lite"/>
    </source>
</evidence>
<gene>
    <name evidence="3" type="ORF">SAMEA104719789_00813</name>
</gene>
<dbReference type="PROSITE" id="PS51257">
    <property type="entry name" value="PROKAR_LIPOPROTEIN"/>
    <property type="match status" value="1"/>
</dbReference>
<dbReference type="Gene3D" id="3.30.830.10">
    <property type="entry name" value="Metalloenzyme, LuxS/M16 peptidase-like"/>
    <property type="match status" value="2"/>
</dbReference>
<organism evidence="3 4">
    <name type="scientific">Candidatus Ornithobacterium hominis</name>
    <dbReference type="NCBI Taxonomy" id="2497989"/>
    <lineage>
        <taxon>Bacteria</taxon>
        <taxon>Pseudomonadati</taxon>
        <taxon>Bacteroidota</taxon>
        <taxon>Flavobacteriia</taxon>
        <taxon>Flavobacteriales</taxon>
        <taxon>Weeksellaceae</taxon>
        <taxon>Ornithobacterium</taxon>
    </lineage>
</organism>
<dbReference type="OrthoDB" id="9811314at2"/>
<reference evidence="3 4" key="1">
    <citation type="submission" date="2018-09" db="EMBL/GenBank/DDBJ databases">
        <authorList>
            <consortium name="Pathogen Informatics"/>
        </authorList>
    </citation>
    <scope>NUCLEOTIDE SEQUENCE [LARGE SCALE GENOMIC DNA]</scope>
    <source>
        <strain evidence="3 4">OH-22767</strain>
    </source>
</reference>
<protein>
    <submittedName>
        <fullName evidence="3">Peptidase M16 inactive domain</fullName>
    </submittedName>
</protein>
<evidence type="ECO:0000259" key="2">
    <source>
        <dbReference type="Pfam" id="PF05193"/>
    </source>
</evidence>